<evidence type="ECO:0000313" key="1">
    <source>
        <dbReference type="EMBL" id="PTC27091.1"/>
    </source>
</evidence>
<name>A0A2T4FUI6_9PSED</name>
<gene>
    <name evidence="1" type="ORF">C9382_17925</name>
</gene>
<proteinExistence type="predicted"/>
<dbReference type="EMBL" id="PYWW01000044">
    <property type="protein sequence ID" value="PTC27091.1"/>
    <property type="molecule type" value="Genomic_DNA"/>
</dbReference>
<dbReference type="AlphaFoldDB" id="A0A2T4FUI6"/>
<protein>
    <submittedName>
        <fullName evidence="1">Uncharacterized protein</fullName>
    </submittedName>
</protein>
<sequence>MGAGLPAKAVGQHRMHQLTHRLREQARSHRGFWYGSGMRVYGDQMWELACLRKRWVSCRMHQLTHRLREQARSHRGSRV</sequence>
<reference evidence="1 2" key="1">
    <citation type="submission" date="2018-03" db="EMBL/GenBank/DDBJ databases">
        <title>Diversity of bacteria associated with corn roots inoculated with woodland soils in Canada, and Description of Pseudomonas aylmerense sp. nov.</title>
        <authorList>
            <person name="Tambong J.T."/>
            <person name="Xu R."/>
            <person name="Tchagang C."/>
        </authorList>
    </citation>
    <scope>NUCLEOTIDE SEQUENCE [LARGE SCALE GENOMIC DNA]</scope>
    <source>
        <strain evidence="1 2">S1E44</strain>
    </source>
</reference>
<comment type="caution">
    <text evidence="1">The sequence shown here is derived from an EMBL/GenBank/DDBJ whole genome shotgun (WGS) entry which is preliminary data.</text>
</comment>
<dbReference type="Proteomes" id="UP000240571">
    <property type="component" value="Unassembled WGS sequence"/>
</dbReference>
<accession>A0A2T4FUI6</accession>
<evidence type="ECO:0000313" key="2">
    <source>
        <dbReference type="Proteomes" id="UP000240571"/>
    </source>
</evidence>
<organism evidence="1 2">
    <name type="scientific">Pseudomonas aylmerensis</name>
    <dbReference type="NCBI Taxonomy" id="1869229"/>
    <lineage>
        <taxon>Bacteria</taxon>
        <taxon>Pseudomonadati</taxon>
        <taxon>Pseudomonadota</taxon>
        <taxon>Gammaproteobacteria</taxon>
        <taxon>Pseudomonadales</taxon>
        <taxon>Pseudomonadaceae</taxon>
        <taxon>Pseudomonas</taxon>
    </lineage>
</organism>